<dbReference type="PROSITE" id="PS00045">
    <property type="entry name" value="HISTONE_LIKE"/>
    <property type="match status" value="1"/>
</dbReference>
<dbReference type="PRINTS" id="PR01727">
    <property type="entry name" value="DNABINDINGHU"/>
</dbReference>
<organism evidence="2">
    <name type="scientific">marine metagenome</name>
    <dbReference type="NCBI Taxonomy" id="408172"/>
    <lineage>
        <taxon>unclassified sequences</taxon>
        <taxon>metagenomes</taxon>
        <taxon>ecological metagenomes</taxon>
    </lineage>
</organism>
<dbReference type="CDD" id="cd13831">
    <property type="entry name" value="HU"/>
    <property type="match status" value="1"/>
</dbReference>
<dbReference type="GO" id="GO:0030527">
    <property type="term" value="F:structural constituent of chromatin"/>
    <property type="evidence" value="ECO:0007669"/>
    <property type="project" value="InterPro"/>
</dbReference>
<dbReference type="AlphaFoldDB" id="A0A382R391"/>
<dbReference type="Pfam" id="PF00216">
    <property type="entry name" value="Bac_DNA_binding"/>
    <property type="match status" value="1"/>
</dbReference>
<dbReference type="InterPro" id="IPR010992">
    <property type="entry name" value="IHF-like_DNA-bd_dom_sf"/>
</dbReference>
<dbReference type="InterPro" id="IPR000119">
    <property type="entry name" value="Hist_DNA-bd"/>
</dbReference>
<name>A0A382R391_9ZZZZ</name>
<dbReference type="SMART" id="SM00411">
    <property type="entry name" value="BHL"/>
    <property type="match status" value="1"/>
</dbReference>
<dbReference type="SUPFAM" id="SSF47729">
    <property type="entry name" value="IHF-like DNA-binding proteins"/>
    <property type="match status" value="1"/>
</dbReference>
<dbReference type="Gene3D" id="4.10.520.10">
    <property type="entry name" value="IHF-like DNA-binding proteins"/>
    <property type="match status" value="1"/>
</dbReference>
<reference evidence="2" key="1">
    <citation type="submission" date="2018-05" db="EMBL/GenBank/DDBJ databases">
        <authorList>
            <person name="Lanie J.A."/>
            <person name="Ng W.-L."/>
            <person name="Kazmierczak K.M."/>
            <person name="Andrzejewski T.M."/>
            <person name="Davidsen T.M."/>
            <person name="Wayne K.J."/>
            <person name="Tettelin H."/>
            <person name="Glass J.I."/>
            <person name="Rusch D."/>
            <person name="Podicherti R."/>
            <person name="Tsui H.-C.T."/>
            <person name="Winkler M.E."/>
        </authorList>
    </citation>
    <scope>NUCLEOTIDE SEQUENCE</scope>
</reference>
<dbReference type="GO" id="GO:0003677">
    <property type="term" value="F:DNA binding"/>
    <property type="evidence" value="ECO:0007669"/>
    <property type="project" value="UniProtKB-KW"/>
</dbReference>
<dbReference type="PANTHER" id="PTHR33175">
    <property type="entry name" value="DNA-BINDING PROTEIN HU"/>
    <property type="match status" value="1"/>
</dbReference>
<evidence type="ECO:0000313" key="2">
    <source>
        <dbReference type="EMBL" id="SVC91595.1"/>
    </source>
</evidence>
<dbReference type="EMBL" id="UINC01118460">
    <property type="protein sequence ID" value="SVC91595.1"/>
    <property type="molecule type" value="Genomic_DNA"/>
</dbReference>
<evidence type="ECO:0000256" key="1">
    <source>
        <dbReference type="ARBA" id="ARBA00023125"/>
    </source>
</evidence>
<proteinExistence type="predicted"/>
<evidence type="ECO:0008006" key="3">
    <source>
        <dbReference type="Google" id="ProtNLM"/>
    </source>
</evidence>
<dbReference type="PANTHER" id="PTHR33175:SF3">
    <property type="entry name" value="DNA-BINDING PROTEIN HU-BETA"/>
    <property type="match status" value="1"/>
</dbReference>
<keyword evidence="1" id="KW-0238">DNA-binding</keyword>
<accession>A0A382R391</accession>
<sequence length="91" mass="9169">MNKGQLIDAVQANLGSDATRASADAALNAVVDSISNALGGGDSVQIIGFGTFSVVNRAARDGINPQTGAKIRIKASKSAKFKVGAKLKAAL</sequence>
<gene>
    <name evidence="2" type="ORF">METZ01_LOCUS344449</name>
</gene>
<protein>
    <recommendedName>
        <fullName evidence="3">DNA-binding protein HU</fullName>
    </recommendedName>
</protein>
<dbReference type="InterPro" id="IPR020816">
    <property type="entry name" value="Histone-like_DNA-bd_CS"/>
</dbReference>